<proteinExistence type="predicted"/>
<feature type="repeat" description="ANK" evidence="3">
    <location>
        <begin position="730"/>
        <end position="762"/>
    </location>
</feature>
<keyword evidence="7" id="KW-1185">Reference proteome</keyword>
<gene>
    <name evidence="6" type="ORF">Daus18300_012406</name>
</gene>
<feature type="repeat" description="ANK" evidence="3">
    <location>
        <begin position="915"/>
        <end position="947"/>
    </location>
</feature>
<evidence type="ECO:0000313" key="7">
    <source>
        <dbReference type="Proteomes" id="UP001583177"/>
    </source>
</evidence>
<dbReference type="InterPro" id="IPR025676">
    <property type="entry name" value="Clr5_dom"/>
</dbReference>
<dbReference type="InterPro" id="IPR036770">
    <property type="entry name" value="Ankyrin_rpt-contain_sf"/>
</dbReference>
<dbReference type="SUPFAM" id="SSF48403">
    <property type="entry name" value="Ankyrin repeat"/>
    <property type="match status" value="2"/>
</dbReference>
<evidence type="ECO:0000259" key="5">
    <source>
        <dbReference type="Pfam" id="PF14420"/>
    </source>
</evidence>
<name>A0ABR3W302_9PEZI</name>
<evidence type="ECO:0000256" key="1">
    <source>
        <dbReference type="ARBA" id="ARBA00022737"/>
    </source>
</evidence>
<sequence>MPPSRAEVAGPKDEEWEHHRPEMGRLYMEKEWTLGQVQKYMEDQYSFIAKRNQFEKYFSKWRLVKNIDASTWSCIYLMVRDIKAAGKEAEVWAHGFKKSPETVERQTARYRNRQPGKLRSGVIVREAPSALSSQITVSLPFHAFVGALRNNLPWTSVKGSAVSSRIVPTPSRARDVWGTKTQIEQALQAVAPSDLVDSGSLQLSPIISDQRLLTAPLHRNILFSVANNFSGLNALPKESVIDFLQRETSHELYTMIKSCQEYYTSQAVALNLFRAAIEVGNAIAVDFFLRESWPGIEVNSFICSYRGIRCTPVERASALLHKDVVKVLLGHGADVTKYDREQQWPSTTRGALNSAANGMEDSWGSTRLVGMDPELFEMLVEAGGKLQRGYFRVVVHSELSGWFVCLVLKKHAVEDHKIWTKYGLFCDIFRYQSRETCLRTLTTMVQIGADLNYHHRIRGDGGRTIVDIAAGRGELDLVRRMFEAGAVLSHDTLPCAISSGNIQLIYHLLGVGARIDTIGSLQITPLAAAIRSQNQRLVDLVVDHDGEANLGTSIYFRSALNAASEAGNAKWIHRLVNIGGVVLPGDLGMALSFCAERGQTDSAITLIDAGADTNFKGNGDCSGPPLLAALKGQDSILVRALLDADANPNYSSDPYSVQDDRAPAIELAMKWGNRKVIVDILRAGADPNDCGEFVGAKPVLNIAIEGRDQDMMEFLLNAGCDINNPKARLQGATALRAAVKTGDRDFIADILDRGADPHDPSAIDDAISKNSAILDLLLQKHASRYPRGRKGWGGKSLVVALKLGDHGLFTKLLHAGADANQFVGDSTALGHAIAYVKNGDVSFVELLLNSNRQPGCRPETIVSRTPGTQGSCQNIHSAGASVSAFLAAIGSGNMATIKAMLLHNADVNFPANCGVKRTPLQRAVEVGKMEVVELLLKQGADVNAPASKRGGGTALQLAAHGGFIPIFRLLRQHKANLHAPASKVNGRSPLEGAAEMGRLDMVAELLKSGAASHGKDIAQLNRAISLSEMHGHLSLANMLKRFVDEGKVSDGPPSFSEFWTLSDEEMED</sequence>
<feature type="repeat" description="ANK" evidence="3">
    <location>
        <begin position="985"/>
        <end position="1017"/>
    </location>
</feature>
<feature type="repeat" description="ANK" evidence="3">
    <location>
        <begin position="311"/>
        <end position="340"/>
    </location>
</feature>
<dbReference type="InterPro" id="IPR002110">
    <property type="entry name" value="Ankyrin_rpt"/>
</dbReference>
<evidence type="ECO:0000256" key="2">
    <source>
        <dbReference type="ARBA" id="ARBA00023043"/>
    </source>
</evidence>
<dbReference type="EMBL" id="JAWRVE010000167">
    <property type="protein sequence ID" value="KAL1851983.1"/>
    <property type="molecule type" value="Genomic_DNA"/>
</dbReference>
<dbReference type="PROSITE" id="PS50297">
    <property type="entry name" value="ANK_REP_REGION"/>
    <property type="match status" value="3"/>
</dbReference>
<dbReference type="PANTHER" id="PTHR24198">
    <property type="entry name" value="ANKYRIN REPEAT AND PROTEIN KINASE DOMAIN-CONTAINING PROTEIN"/>
    <property type="match status" value="1"/>
</dbReference>
<dbReference type="PROSITE" id="PS50088">
    <property type="entry name" value="ANK_REPEAT"/>
    <property type="match status" value="4"/>
</dbReference>
<feature type="region of interest" description="Disordered" evidence="4">
    <location>
        <begin position="1048"/>
        <end position="1068"/>
    </location>
</feature>
<feature type="domain" description="Clr5" evidence="5">
    <location>
        <begin position="13"/>
        <end position="65"/>
    </location>
</feature>
<dbReference type="Gene3D" id="1.25.40.20">
    <property type="entry name" value="Ankyrin repeat-containing domain"/>
    <property type="match status" value="4"/>
</dbReference>
<dbReference type="Pfam" id="PF12796">
    <property type="entry name" value="Ank_2"/>
    <property type="match status" value="2"/>
</dbReference>
<accession>A0ABR3W302</accession>
<dbReference type="Proteomes" id="UP001583177">
    <property type="component" value="Unassembled WGS sequence"/>
</dbReference>
<evidence type="ECO:0000256" key="4">
    <source>
        <dbReference type="SAM" id="MobiDB-lite"/>
    </source>
</evidence>
<keyword evidence="2 3" id="KW-0040">ANK repeat</keyword>
<reference evidence="6 7" key="1">
    <citation type="journal article" date="2024" name="IMA Fungus">
        <title>IMA Genome - F19 : A genome assembly and annotation guide to empower mycologists, including annotated draft genome sequences of Ceratocystis pirilliformis, Diaporthe australafricana, Fusarium ophioides, Paecilomyces lecythidis, and Sporothrix stenoceras.</title>
        <authorList>
            <person name="Aylward J."/>
            <person name="Wilson A.M."/>
            <person name="Visagie C.M."/>
            <person name="Spraker J."/>
            <person name="Barnes I."/>
            <person name="Buitendag C."/>
            <person name="Ceriani C."/>
            <person name="Del Mar Angel L."/>
            <person name="du Plessis D."/>
            <person name="Fuchs T."/>
            <person name="Gasser K."/>
            <person name="Kramer D."/>
            <person name="Li W."/>
            <person name="Munsamy K."/>
            <person name="Piso A."/>
            <person name="Price J.L."/>
            <person name="Sonnekus B."/>
            <person name="Thomas C."/>
            <person name="van der Nest A."/>
            <person name="van Dijk A."/>
            <person name="van Heerden A."/>
            <person name="van Vuuren N."/>
            <person name="Yilmaz N."/>
            <person name="Duong T.A."/>
            <person name="van der Merwe N.A."/>
            <person name="Wingfield M.J."/>
            <person name="Wingfield B.D."/>
        </authorList>
    </citation>
    <scope>NUCLEOTIDE SEQUENCE [LARGE SCALE GENOMIC DNA]</scope>
    <source>
        <strain evidence="6 7">CMW 18300</strain>
    </source>
</reference>
<keyword evidence="1" id="KW-0677">Repeat</keyword>
<dbReference type="Pfam" id="PF14420">
    <property type="entry name" value="Clr5"/>
    <property type="match status" value="1"/>
</dbReference>
<organism evidence="6 7">
    <name type="scientific">Diaporthe australafricana</name>
    <dbReference type="NCBI Taxonomy" id="127596"/>
    <lineage>
        <taxon>Eukaryota</taxon>
        <taxon>Fungi</taxon>
        <taxon>Dikarya</taxon>
        <taxon>Ascomycota</taxon>
        <taxon>Pezizomycotina</taxon>
        <taxon>Sordariomycetes</taxon>
        <taxon>Sordariomycetidae</taxon>
        <taxon>Diaporthales</taxon>
        <taxon>Diaporthaceae</taxon>
        <taxon>Diaporthe</taxon>
    </lineage>
</organism>
<dbReference type="PRINTS" id="PR01415">
    <property type="entry name" value="ANKYRIN"/>
</dbReference>
<comment type="caution">
    <text evidence="6">The sequence shown here is derived from an EMBL/GenBank/DDBJ whole genome shotgun (WGS) entry which is preliminary data.</text>
</comment>
<protein>
    <recommendedName>
        <fullName evidence="5">Clr5 domain-containing protein</fullName>
    </recommendedName>
</protein>
<dbReference type="PANTHER" id="PTHR24198:SF165">
    <property type="entry name" value="ANKYRIN REPEAT-CONTAINING PROTEIN-RELATED"/>
    <property type="match status" value="1"/>
</dbReference>
<evidence type="ECO:0000256" key="3">
    <source>
        <dbReference type="PROSITE-ProRule" id="PRU00023"/>
    </source>
</evidence>
<evidence type="ECO:0000313" key="6">
    <source>
        <dbReference type="EMBL" id="KAL1851983.1"/>
    </source>
</evidence>
<dbReference type="SMART" id="SM00248">
    <property type="entry name" value="ANK"/>
    <property type="match status" value="13"/>
</dbReference>